<dbReference type="Proteomes" id="UP000020681">
    <property type="component" value="Unassembled WGS sequence"/>
</dbReference>
<sequence length="293" mass="32272">MKYTVSIAMGPIDELIGIAKTAEEVGFDSIALPDSLFYMEKAAADYPYTPDGSRMWNQDTPWVDPLIAAAAMGAATSKLRFYTNVLKLGSRNPLLLARQVGSVANLTNNRFGFGVGIGWAPEEFEWCGVPYRRRGARVDEMIDVIKLVLGGGMVEFHGQFYDFDRLQMSPAPSEPVPFYVGGHTDVALRRAARIGDGWTSAMTTGEQLAETIGKLNQLRAEYGRAEQPFEFQAVCIDKFGVQGHRELAEAGVTDNIVIPWVFDGLGFDAPLGKKQESMKRFADTYIHSGWQAA</sequence>
<proteinExistence type="predicted"/>
<comment type="caution">
    <text evidence="6">The sequence shown here is derived from an EMBL/GenBank/DDBJ whole genome shotgun (WGS) entry which is preliminary data.</text>
</comment>
<gene>
    <name evidence="6" type="ORF">I551_6572</name>
</gene>
<dbReference type="SUPFAM" id="SSF51679">
    <property type="entry name" value="Bacterial luciferase-like"/>
    <property type="match status" value="1"/>
</dbReference>
<dbReference type="InterPro" id="IPR011251">
    <property type="entry name" value="Luciferase-like_dom"/>
</dbReference>
<accession>A0ABN0QQZ2</accession>
<keyword evidence="1" id="KW-0285">Flavoprotein</keyword>
<protein>
    <submittedName>
        <fullName evidence="6">F420-dependent oxidoreductase family protein</fullName>
    </submittedName>
</protein>
<reference evidence="6 7" key="1">
    <citation type="submission" date="2014-01" db="EMBL/GenBank/DDBJ databases">
        <authorList>
            <person name="Dobos K."/>
            <person name="Lenaerts A."/>
            <person name="Ordway D."/>
            <person name="DeGroote M.A."/>
            <person name="Parker T."/>
            <person name="Sizemore C."/>
            <person name="Tallon L.J."/>
            <person name="Sadzewicz L.K."/>
            <person name="Sengamalay N."/>
            <person name="Fraser C.M."/>
            <person name="Hine E."/>
            <person name="Shefchek K.A."/>
            <person name="Das S.P."/>
            <person name="Tettelin H."/>
        </authorList>
    </citation>
    <scope>NUCLEOTIDE SEQUENCE [LARGE SCALE GENOMIC DNA]</scope>
    <source>
        <strain evidence="6 7">Harvey</strain>
    </source>
</reference>
<dbReference type="InterPro" id="IPR019921">
    <property type="entry name" value="Lucif-like_OxRdtase_Rv2161c"/>
</dbReference>
<name>A0ABN0QQZ2_MYCUL</name>
<feature type="domain" description="Luciferase-like" evidence="5">
    <location>
        <begin position="10"/>
        <end position="231"/>
    </location>
</feature>
<evidence type="ECO:0000313" key="7">
    <source>
        <dbReference type="Proteomes" id="UP000020681"/>
    </source>
</evidence>
<dbReference type="InterPro" id="IPR050172">
    <property type="entry name" value="SsuD_RutA_monooxygenase"/>
</dbReference>
<evidence type="ECO:0000256" key="1">
    <source>
        <dbReference type="ARBA" id="ARBA00022630"/>
    </source>
</evidence>
<keyword evidence="7" id="KW-1185">Reference proteome</keyword>
<evidence type="ECO:0000259" key="5">
    <source>
        <dbReference type="Pfam" id="PF00296"/>
    </source>
</evidence>
<dbReference type="PANTHER" id="PTHR42847">
    <property type="entry name" value="ALKANESULFONATE MONOOXYGENASE"/>
    <property type="match status" value="1"/>
</dbReference>
<dbReference type="InterPro" id="IPR036661">
    <property type="entry name" value="Luciferase-like_sf"/>
</dbReference>
<dbReference type="Pfam" id="PF00296">
    <property type="entry name" value="Bac_luciferase"/>
    <property type="match status" value="1"/>
</dbReference>
<keyword evidence="4" id="KW-0503">Monooxygenase</keyword>
<evidence type="ECO:0000256" key="4">
    <source>
        <dbReference type="ARBA" id="ARBA00023033"/>
    </source>
</evidence>
<dbReference type="Gene3D" id="3.20.20.30">
    <property type="entry name" value="Luciferase-like domain"/>
    <property type="match status" value="1"/>
</dbReference>
<keyword evidence="3" id="KW-0560">Oxidoreductase</keyword>
<dbReference type="NCBIfam" id="TIGR03619">
    <property type="entry name" value="F420_Rv2161c"/>
    <property type="match status" value="1"/>
</dbReference>
<organism evidence="6 7">
    <name type="scientific">Mycobacterium ulcerans str. Harvey</name>
    <dbReference type="NCBI Taxonomy" id="1299332"/>
    <lineage>
        <taxon>Bacteria</taxon>
        <taxon>Bacillati</taxon>
        <taxon>Actinomycetota</taxon>
        <taxon>Actinomycetes</taxon>
        <taxon>Mycobacteriales</taxon>
        <taxon>Mycobacteriaceae</taxon>
        <taxon>Mycobacterium</taxon>
        <taxon>Mycobacterium ulcerans group</taxon>
    </lineage>
</organism>
<dbReference type="EMBL" id="JAOL01000166">
    <property type="protein sequence ID" value="EUA87109.1"/>
    <property type="molecule type" value="Genomic_DNA"/>
</dbReference>
<evidence type="ECO:0000313" key="6">
    <source>
        <dbReference type="EMBL" id="EUA87109.1"/>
    </source>
</evidence>
<dbReference type="PANTHER" id="PTHR42847:SF4">
    <property type="entry name" value="ALKANESULFONATE MONOOXYGENASE-RELATED"/>
    <property type="match status" value="1"/>
</dbReference>
<keyword evidence="2" id="KW-0288">FMN</keyword>
<evidence type="ECO:0000256" key="3">
    <source>
        <dbReference type="ARBA" id="ARBA00023002"/>
    </source>
</evidence>
<evidence type="ECO:0000256" key="2">
    <source>
        <dbReference type="ARBA" id="ARBA00022643"/>
    </source>
</evidence>